<evidence type="ECO:0000256" key="1">
    <source>
        <dbReference type="SAM" id="MobiDB-lite"/>
    </source>
</evidence>
<sequence length="100" mass="10855">MSSMSPARGLELTEMSHASPCGGPGRKAQRPVVKARNGRRICATRLRNLYWNQEVMLTAKIRAPWKAAAILRDSEALTSSSSSNKTAKFTSGKTAKVSFS</sequence>
<accession>A0A091DCB9</accession>
<dbReference type="EMBL" id="KN122569">
    <property type="protein sequence ID" value="KFO29759.1"/>
    <property type="molecule type" value="Genomic_DNA"/>
</dbReference>
<organism evidence="2 3">
    <name type="scientific">Fukomys damarensis</name>
    <name type="common">Damaraland mole rat</name>
    <name type="synonym">Cryptomys damarensis</name>
    <dbReference type="NCBI Taxonomy" id="885580"/>
    <lineage>
        <taxon>Eukaryota</taxon>
        <taxon>Metazoa</taxon>
        <taxon>Chordata</taxon>
        <taxon>Craniata</taxon>
        <taxon>Vertebrata</taxon>
        <taxon>Euteleostomi</taxon>
        <taxon>Mammalia</taxon>
        <taxon>Eutheria</taxon>
        <taxon>Euarchontoglires</taxon>
        <taxon>Glires</taxon>
        <taxon>Rodentia</taxon>
        <taxon>Hystricomorpha</taxon>
        <taxon>Bathyergidae</taxon>
        <taxon>Fukomys</taxon>
    </lineage>
</organism>
<dbReference type="AlphaFoldDB" id="A0A091DCB9"/>
<reference evidence="2 3" key="1">
    <citation type="submission" date="2013-11" db="EMBL/GenBank/DDBJ databases">
        <title>The Damaraland mole rat (Fukomys damarensis) genome and evolution of African mole rats.</title>
        <authorList>
            <person name="Gladyshev V.N."/>
            <person name="Fang X."/>
        </authorList>
    </citation>
    <scope>NUCLEOTIDE SEQUENCE [LARGE SCALE GENOMIC DNA]</scope>
    <source>
        <tissue evidence="2">Liver</tissue>
    </source>
</reference>
<feature type="region of interest" description="Disordered" evidence="1">
    <location>
        <begin position="1"/>
        <end position="37"/>
    </location>
</feature>
<dbReference type="Proteomes" id="UP000028990">
    <property type="component" value="Unassembled WGS sequence"/>
</dbReference>
<proteinExistence type="predicted"/>
<evidence type="ECO:0000313" key="3">
    <source>
        <dbReference type="Proteomes" id="UP000028990"/>
    </source>
</evidence>
<keyword evidence="3" id="KW-1185">Reference proteome</keyword>
<gene>
    <name evidence="2" type="ORF">H920_08914</name>
</gene>
<feature type="region of interest" description="Disordered" evidence="1">
    <location>
        <begin position="76"/>
        <end position="100"/>
    </location>
</feature>
<protein>
    <submittedName>
        <fullName evidence="2">Uncharacterized protein</fullName>
    </submittedName>
</protein>
<evidence type="ECO:0000313" key="2">
    <source>
        <dbReference type="EMBL" id="KFO29759.1"/>
    </source>
</evidence>
<name>A0A091DCB9_FUKDA</name>